<dbReference type="EMBL" id="FNDX01000005">
    <property type="protein sequence ID" value="SDI38011.1"/>
    <property type="molecule type" value="Genomic_DNA"/>
</dbReference>
<dbReference type="RefSeq" id="WP_090713217.1">
    <property type="nucleotide sequence ID" value="NZ_CBCSKY010000002.1"/>
</dbReference>
<keyword evidence="2" id="KW-1185">Reference proteome</keyword>
<evidence type="ECO:0000313" key="2">
    <source>
        <dbReference type="Proteomes" id="UP000199050"/>
    </source>
</evidence>
<reference evidence="2" key="1">
    <citation type="submission" date="2016-10" db="EMBL/GenBank/DDBJ databases">
        <authorList>
            <person name="Varghese N."/>
            <person name="Submissions S."/>
        </authorList>
    </citation>
    <scope>NUCLEOTIDE SEQUENCE [LARGE SCALE GENOMIC DNA]</scope>
    <source>
        <strain evidence="2">CGMCC 1.11012</strain>
    </source>
</reference>
<proteinExistence type="predicted"/>
<organism evidence="1 2">
    <name type="scientific">Paenibacillus typhae</name>
    <dbReference type="NCBI Taxonomy" id="1174501"/>
    <lineage>
        <taxon>Bacteria</taxon>
        <taxon>Bacillati</taxon>
        <taxon>Bacillota</taxon>
        <taxon>Bacilli</taxon>
        <taxon>Bacillales</taxon>
        <taxon>Paenibacillaceae</taxon>
        <taxon>Paenibacillus</taxon>
    </lineage>
</organism>
<gene>
    <name evidence="1" type="ORF">SAMN05216192_10525</name>
</gene>
<evidence type="ECO:0000313" key="1">
    <source>
        <dbReference type="EMBL" id="SDI38011.1"/>
    </source>
</evidence>
<accession>A0A1G8K3M6</accession>
<dbReference type="OrthoDB" id="2525702at2"/>
<sequence>MNRPYVTVTSLNLLPGMLKELDEQLPGFTALEGVCGITLNGGCSRGYADALSEIDLVFYLEARQYALWTGGCSPLPLGITRIGGYLYDIKAVSLEEELGKTWDSTALWDLSYARILYDPDGHIAGLIRTKLAERPGRLQAEGVMFSCWWHYRLAGDIWLHRGDTVQGHAMLNTAAAQLIEALFTANGEYVPHPKWLFHLSRTLQWTPAGWETGLMRIMDTGDFSPASLKNRQAAIDHYWHEIDTYLIRLECPEYPLHVMHKTFYDLLKLLLSHETLPVEAWTARAGLSLLSAEPFIRFASVAGDRITVNKHKFFSISPGELYDWHASILNQLHGELKPS</sequence>
<dbReference type="AlphaFoldDB" id="A0A1G8K3M6"/>
<dbReference type="Proteomes" id="UP000199050">
    <property type="component" value="Unassembled WGS sequence"/>
</dbReference>
<protein>
    <submittedName>
        <fullName evidence="1">Uncharacterized protein</fullName>
    </submittedName>
</protein>
<name>A0A1G8K3M6_9BACL</name>